<dbReference type="InterPro" id="IPR036249">
    <property type="entry name" value="Thioredoxin-like_sf"/>
</dbReference>
<dbReference type="InterPro" id="IPR050553">
    <property type="entry name" value="Thioredoxin_ResA/DsbE_sf"/>
</dbReference>
<accession>A0ABP7JIK7</accession>
<dbReference type="Pfam" id="PF00578">
    <property type="entry name" value="AhpC-TSA"/>
    <property type="match status" value="1"/>
</dbReference>
<keyword evidence="2" id="KW-0812">Transmembrane</keyword>
<dbReference type="InterPro" id="IPR013766">
    <property type="entry name" value="Thioredoxin_domain"/>
</dbReference>
<feature type="compositionally biased region" description="Basic residues" evidence="1">
    <location>
        <begin position="8"/>
        <end position="19"/>
    </location>
</feature>
<protein>
    <recommendedName>
        <fullName evidence="3">Thioredoxin domain-containing protein</fullName>
    </recommendedName>
</protein>
<feature type="region of interest" description="Disordered" evidence="1">
    <location>
        <begin position="74"/>
        <end position="103"/>
    </location>
</feature>
<dbReference type="Proteomes" id="UP001501624">
    <property type="component" value="Unassembled WGS sequence"/>
</dbReference>
<keyword evidence="2" id="KW-1133">Transmembrane helix</keyword>
<evidence type="ECO:0000313" key="4">
    <source>
        <dbReference type="EMBL" id="GAA3845342.1"/>
    </source>
</evidence>
<feature type="compositionally biased region" description="Low complexity" evidence="1">
    <location>
        <begin position="74"/>
        <end position="101"/>
    </location>
</feature>
<feature type="compositionally biased region" description="Low complexity" evidence="1">
    <location>
        <begin position="20"/>
        <end position="34"/>
    </location>
</feature>
<reference evidence="5" key="1">
    <citation type="journal article" date="2019" name="Int. J. Syst. Evol. Microbiol.">
        <title>The Global Catalogue of Microorganisms (GCM) 10K type strain sequencing project: providing services to taxonomists for standard genome sequencing and annotation.</title>
        <authorList>
            <consortium name="The Broad Institute Genomics Platform"/>
            <consortium name="The Broad Institute Genome Sequencing Center for Infectious Disease"/>
            <person name="Wu L."/>
            <person name="Ma J."/>
        </authorList>
    </citation>
    <scope>NUCLEOTIDE SEQUENCE [LARGE SCALE GENOMIC DNA]</scope>
    <source>
        <strain evidence="5">JCM 17017</strain>
    </source>
</reference>
<dbReference type="RefSeq" id="WP_237337773.1">
    <property type="nucleotide sequence ID" value="NZ_BAABCM010000015.1"/>
</dbReference>
<feature type="domain" description="Thioredoxin" evidence="3">
    <location>
        <begin position="94"/>
        <end position="247"/>
    </location>
</feature>
<dbReference type="SUPFAM" id="SSF52833">
    <property type="entry name" value="Thioredoxin-like"/>
    <property type="match status" value="1"/>
</dbReference>
<keyword evidence="5" id="KW-1185">Reference proteome</keyword>
<dbReference type="PROSITE" id="PS51352">
    <property type="entry name" value="THIOREDOXIN_2"/>
    <property type="match status" value="1"/>
</dbReference>
<evidence type="ECO:0000259" key="3">
    <source>
        <dbReference type="PROSITE" id="PS51352"/>
    </source>
</evidence>
<feature type="transmembrane region" description="Helical" evidence="2">
    <location>
        <begin position="47"/>
        <end position="68"/>
    </location>
</feature>
<feature type="region of interest" description="Disordered" evidence="1">
    <location>
        <begin position="1"/>
        <end position="39"/>
    </location>
</feature>
<dbReference type="PANTHER" id="PTHR42852">
    <property type="entry name" value="THIOL:DISULFIDE INTERCHANGE PROTEIN DSBE"/>
    <property type="match status" value="1"/>
</dbReference>
<dbReference type="EMBL" id="BAABCM010000015">
    <property type="protein sequence ID" value="GAA3845342.1"/>
    <property type="molecule type" value="Genomic_DNA"/>
</dbReference>
<dbReference type="PANTHER" id="PTHR42852:SF17">
    <property type="entry name" value="THIOREDOXIN-LIKE PROTEIN HI_1115"/>
    <property type="match status" value="1"/>
</dbReference>
<evidence type="ECO:0000256" key="2">
    <source>
        <dbReference type="SAM" id="Phobius"/>
    </source>
</evidence>
<evidence type="ECO:0000313" key="5">
    <source>
        <dbReference type="Proteomes" id="UP001501624"/>
    </source>
</evidence>
<dbReference type="Gene3D" id="3.40.30.10">
    <property type="entry name" value="Glutaredoxin"/>
    <property type="match status" value="1"/>
</dbReference>
<keyword evidence="2" id="KW-0472">Membrane</keyword>
<organism evidence="4 5">
    <name type="scientific">Amycolatopsis tucumanensis</name>
    <dbReference type="NCBI Taxonomy" id="401106"/>
    <lineage>
        <taxon>Bacteria</taxon>
        <taxon>Bacillati</taxon>
        <taxon>Actinomycetota</taxon>
        <taxon>Actinomycetes</taxon>
        <taxon>Pseudonocardiales</taxon>
        <taxon>Pseudonocardiaceae</taxon>
        <taxon>Amycolatopsis</taxon>
    </lineage>
</organism>
<name>A0ABP7JIK7_9PSEU</name>
<gene>
    <name evidence="4" type="ORF">GCM10022380_74350</name>
</gene>
<comment type="caution">
    <text evidence="4">The sequence shown here is derived from an EMBL/GenBank/DDBJ whole genome shotgun (WGS) entry which is preliminary data.</text>
</comment>
<dbReference type="InterPro" id="IPR000866">
    <property type="entry name" value="AhpC/TSA"/>
</dbReference>
<evidence type="ECO:0000256" key="1">
    <source>
        <dbReference type="SAM" id="MobiDB-lite"/>
    </source>
</evidence>
<proteinExistence type="predicted"/>
<sequence length="251" mass="27300">MSKTSSKTAKRTPAGKRARQIQTRQRQQAQAAARSVREARDDSSRRPVWIILGVVVVVLAVTVLYLIYQNSPSQQSQQNSTTGGSGYQHVAGQPGAGAPAPEFTLASASGGRVSLADFRGKNVLLYFQEGLSCQPCWDQIRDLEQNQAALKNAGVDAVVSITTDPARLIGQKMADEKLSTPVLSDPDLRVSRAYTANQYGMMGEMRDGHSFILVGPDGIIRWRADYGGAPDYTMFLPTQKMLADLTAERKP</sequence>